<evidence type="ECO:0000313" key="2">
    <source>
        <dbReference type="Proteomes" id="UP000002970"/>
    </source>
</evidence>
<evidence type="ECO:0000313" key="1">
    <source>
        <dbReference type="EMBL" id="EGA93936.1"/>
    </source>
</evidence>
<dbReference type="EMBL" id="ADLQ01000049">
    <property type="protein sequence ID" value="EGA93936.1"/>
    <property type="molecule type" value="Genomic_DNA"/>
</dbReference>
<dbReference type="eggNOG" id="COG0845">
    <property type="taxonomic scope" value="Bacteria"/>
</dbReference>
<comment type="caution">
    <text evidence="1">The sequence shown here is derived from an EMBL/GenBank/DDBJ whole genome shotgun (WGS) entry which is preliminary data.</text>
</comment>
<keyword evidence="2" id="KW-1185">Reference proteome</keyword>
<proteinExistence type="predicted"/>
<protein>
    <recommendedName>
        <fullName evidence="3">Efflux transporter</fullName>
    </recommendedName>
</protein>
<gene>
    <name evidence="1" type="ORF">HMPREF9474_02139</name>
</gene>
<dbReference type="STRING" id="1512.GCA_900049235_02311"/>
<sequence>MDGSTQKADVEIHSISTPDESDQVLVTAVLPEGDYTSGMPAQLFLSRKSETYQNCLPLTALRSDSGGDHVFVLRRQSSVLGTEWVIARVDITVKERDSQMMYVDGALTYSDQVVISSNKIISEGDRVRIEN</sequence>
<reference evidence="1 2" key="1">
    <citation type="submission" date="2010-12" db="EMBL/GenBank/DDBJ databases">
        <title>The Genome Sequence of Clostridium symbiosum strain WAL-14163.</title>
        <authorList>
            <person name="Earl A."/>
            <person name="Ward D."/>
            <person name="Feldgarden M."/>
            <person name="Gevers D."/>
            <person name="Finegold S.M."/>
            <person name="Summanen P.H."/>
            <person name="Molitoris D.R."/>
            <person name="Vaisanen M.L."/>
            <person name="Daigneault M."/>
            <person name="Young S.K."/>
            <person name="Zeng Q."/>
            <person name="Gargeya S."/>
            <person name="Fitzgerald M."/>
            <person name="Haas B."/>
            <person name="Abouelleil A."/>
            <person name="Alvarado L."/>
            <person name="Arachchi H.M."/>
            <person name="Berlin A."/>
            <person name="Brown A."/>
            <person name="Chapman S.B."/>
            <person name="Chen Z."/>
            <person name="Dunbar C."/>
            <person name="Freedman E."/>
            <person name="Gearin G."/>
            <person name="Gellesch M."/>
            <person name="Goldberg J."/>
            <person name="Griggs A."/>
            <person name="Gujja S."/>
            <person name="Heilman E."/>
            <person name="Heiman D."/>
            <person name="Howarth C."/>
            <person name="Larson L."/>
            <person name="Lui A."/>
            <person name="MacDonald P.J.P."/>
            <person name="Mehta T."/>
            <person name="Montmayeur A."/>
            <person name="Murphy C."/>
            <person name="Neiman D."/>
            <person name="Pearson M."/>
            <person name="Priest M."/>
            <person name="Roberts A."/>
            <person name="Saif S."/>
            <person name="Shea T."/>
            <person name="Shenoy N."/>
            <person name="Sisk P."/>
            <person name="Stolte C."/>
            <person name="Sykes S."/>
            <person name="White J."/>
            <person name="Yandava C."/>
            <person name="Nusbaum C."/>
            <person name="Birren B."/>
        </authorList>
    </citation>
    <scope>NUCLEOTIDE SEQUENCE [LARGE SCALE GENOMIC DNA]</scope>
    <source>
        <strain evidence="1 2">WAL-14163</strain>
    </source>
</reference>
<dbReference type="HOGENOM" id="CLU_1923985_0_0_9"/>
<name>E7GMJ4_CLOS6</name>
<evidence type="ECO:0008006" key="3">
    <source>
        <dbReference type="Google" id="ProtNLM"/>
    </source>
</evidence>
<accession>E7GMJ4</accession>
<dbReference type="AlphaFoldDB" id="E7GMJ4"/>
<dbReference type="Gene3D" id="2.40.420.20">
    <property type="match status" value="1"/>
</dbReference>
<dbReference type="Proteomes" id="UP000002970">
    <property type="component" value="Unassembled WGS sequence"/>
</dbReference>
<organism evidence="1 2">
    <name type="scientific">Clostridium symbiosum (strain WAL-14163)</name>
    <dbReference type="NCBI Taxonomy" id="742740"/>
    <lineage>
        <taxon>Bacteria</taxon>
        <taxon>Bacillati</taxon>
        <taxon>Bacillota</taxon>
        <taxon>Clostridia</taxon>
        <taxon>Lachnospirales</taxon>
        <taxon>Lachnospiraceae</taxon>
        <taxon>Otoolea</taxon>
    </lineage>
</organism>